<keyword evidence="2" id="KW-0862">Zinc</keyword>
<dbReference type="GO" id="GO:0070403">
    <property type="term" value="F:NAD+ binding"/>
    <property type="evidence" value="ECO:0007669"/>
    <property type="project" value="InterPro"/>
</dbReference>
<dbReference type="PANTHER" id="PTHR48075:SF5">
    <property type="entry name" value="3-HYDROXYBUTYRYL-COA DEHYDROGENASE"/>
    <property type="match status" value="1"/>
</dbReference>
<dbReference type="Pfam" id="PF13920">
    <property type="entry name" value="zf-C3HC4_3"/>
    <property type="match status" value="1"/>
</dbReference>
<feature type="region of interest" description="Disordered" evidence="4">
    <location>
        <begin position="219"/>
        <end position="240"/>
    </location>
</feature>
<evidence type="ECO:0000259" key="5">
    <source>
        <dbReference type="PROSITE" id="PS50089"/>
    </source>
</evidence>
<dbReference type="Pfam" id="PF02737">
    <property type="entry name" value="3HCDH_N"/>
    <property type="match status" value="1"/>
</dbReference>
<dbReference type="GO" id="GO:0006631">
    <property type="term" value="P:fatty acid metabolic process"/>
    <property type="evidence" value="ECO:0007669"/>
    <property type="project" value="InterPro"/>
</dbReference>
<gene>
    <name evidence="6" type="ORF">DPMN_099874</name>
</gene>
<dbReference type="AlphaFoldDB" id="A0A9D4LGG0"/>
<sequence length="301" mass="33800">MVKIAVLGCGVLGIKIAGEMAFHGHRVKIFSTDLKSLNSVFLRMEEDKRQLKHDGILMNKNFVGPVLCMARLEETVSDADFIFEAIPEDMELKKDLFERVSHLCKSSAILCTSTLRLNTTDIVERTVGKERTLGLRFLFPVYYIPEVEITPNKYTSGQTIEKVRGMLEKMGKTLFFRSGPEPLILSEEQREARLSAYQDQLKANSGVGLFHVSSIPSLGQHRGQGHGVGSHREQTAQRGSTSTMEVEVDCAICMDKPRDCVMRPCHHMVTCYTCASLLINRRDGCPICRKDIIEIIRVYSG</sequence>
<dbReference type="InterPro" id="IPR001841">
    <property type="entry name" value="Znf_RING"/>
</dbReference>
<dbReference type="GO" id="GO:0016491">
    <property type="term" value="F:oxidoreductase activity"/>
    <property type="evidence" value="ECO:0007669"/>
    <property type="project" value="TreeGrafter"/>
</dbReference>
<reference evidence="6" key="2">
    <citation type="submission" date="2020-11" db="EMBL/GenBank/DDBJ databases">
        <authorList>
            <person name="McCartney M.A."/>
            <person name="Auch B."/>
            <person name="Kono T."/>
            <person name="Mallez S."/>
            <person name="Becker A."/>
            <person name="Gohl D.M."/>
            <person name="Silverstein K.A.T."/>
            <person name="Koren S."/>
            <person name="Bechman K.B."/>
            <person name="Herman A."/>
            <person name="Abrahante J.E."/>
            <person name="Garbe J."/>
        </authorList>
    </citation>
    <scope>NUCLEOTIDE SEQUENCE</scope>
    <source>
        <strain evidence="6">Duluth1</strain>
        <tissue evidence="6">Whole animal</tissue>
    </source>
</reference>
<protein>
    <recommendedName>
        <fullName evidence="5">RING-type domain-containing protein</fullName>
    </recommendedName>
</protein>
<keyword evidence="1 3" id="KW-0479">Metal-binding</keyword>
<dbReference type="SUPFAM" id="SSF57850">
    <property type="entry name" value="RING/U-box"/>
    <property type="match status" value="1"/>
</dbReference>
<dbReference type="PROSITE" id="PS50089">
    <property type="entry name" value="ZF_RING_2"/>
    <property type="match status" value="1"/>
</dbReference>
<feature type="domain" description="RING-type" evidence="5">
    <location>
        <begin position="250"/>
        <end position="289"/>
    </location>
</feature>
<keyword evidence="7" id="KW-1185">Reference proteome</keyword>
<dbReference type="EMBL" id="JAIWYP010000003">
    <property type="protein sequence ID" value="KAH3857268.1"/>
    <property type="molecule type" value="Genomic_DNA"/>
</dbReference>
<proteinExistence type="predicted"/>
<comment type="caution">
    <text evidence="6">The sequence shown here is derived from an EMBL/GenBank/DDBJ whole genome shotgun (WGS) entry which is preliminary data.</text>
</comment>
<evidence type="ECO:0000256" key="1">
    <source>
        <dbReference type="ARBA" id="ARBA00022771"/>
    </source>
</evidence>
<dbReference type="InterPro" id="IPR013083">
    <property type="entry name" value="Znf_RING/FYVE/PHD"/>
</dbReference>
<dbReference type="Gene3D" id="3.40.50.720">
    <property type="entry name" value="NAD(P)-binding Rossmann-like Domain"/>
    <property type="match status" value="1"/>
</dbReference>
<reference evidence="6" key="1">
    <citation type="journal article" date="2019" name="bioRxiv">
        <title>The Genome of the Zebra Mussel, Dreissena polymorpha: A Resource for Invasive Species Research.</title>
        <authorList>
            <person name="McCartney M.A."/>
            <person name="Auch B."/>
            <person name="Kono T."/>
            <person name="Mallez S."/>
            <person name="Zhang Y."/>
            <person name="Obille A."/>
            <person name="Becker A."/>
            <person name="Abrahante J.E."/>
            <person name="Garbe J."/>
            <person name="Badalamenti J.P."/>
            <person name="Herman A."/>
            <person name="Mangelson H."/>
            <person name="Liachko I."/>
            <person name="Sullivan S."/>
            <person name="Sone E.D."/>
            <person name="Koren S."/>
            <person name="Silverstein K.A.T."/>
            <person name="Beckman K.B."/>
            <person name="Gohl D.M."/>
        </authorList>
    </citation>
    <scope>NUCLEOTIDE SEQUENCE</scope>
    <source>
        <strain evidence="6">Duluth1</strain>
        <tissue evidence="6">Whole animal</tissue>
    </source>
</reference>
<dbReference type="SMART" id="SM00184">
    <property type="entry name" value="RING"/>
    <property type="match status" value="1"/>
</dbReference>
<accession>A0A9D4LGG0</accession>
<evidence type="ECO:0000313" key="6">
    <source>
        <dbReference type="EMBL" id="KAH3857268.1"/>
    </source>
</evidence>
<evidence type="ECO:0000313" key="7">
    <source>
        <dbReference type="Proteomes" id="UP000828390"/>
    </source>
</evidence>
<evidence type="ECO:0000256" key="2">
    <source>
        <dbReference type="ARBA" id="ARBA00022833"/>
    </source>
</evidence>
<evidence type="ECO:0000256" key="4">
    <source>
        <dbReference type="SAM" id="MobiDB-lite"/>
    </source>
</evidence>
<dbReference type="PANTHER" id="PTHR48075">
    <property type="entry name" value="3-HYDROXYACYL-COA DEHYDROGENASE FAMILY PROTEIN"/>
    <property type="match status" value="1"/>
</dbReference>
<evidence type="ECO:0000256" key="3">
    <source>
        <dbReference type="PROSITE-ProRule" id="PRU00175"/>
    </source>
</evidence>
<dbReference type="Gene3D" id="3.30.40.10">
    <property type="entry name" value="Zinc/RING finger domain, C3HC4 (zinc finger)"/>
    <property type="match status" value="1"/>
</dbReference>
<name>A0A9D4LGG0_DREPO</name>
<dbReference type="InterPro" id="IPR006176">
    <property type="entry name" value="3-OHacyl-CoA_DH_NAD-bd"/>
</dbReference>
<dbReference type="SUPFAM" id="SSF51735">
    <property type="entry name" value="NAD(P)-binding Rossmann-fold domains"/>
    <property type="match status" value="1"/>
</dbReference>
<dbReference type="GO" id="GO:0008270">
    <property type="term" value="F:zinc ion binding"/>
    <property type="evidence" value="ECO:0007669"/>
    <property type="project" value="UniProtKB-KW"/>
</dbReference>
<dbReference type="InterPro" id="IPR036291">
    <property type="entry name" value="NAD(P)-bd_dom_sf"/>
</dbReference>
<organism evidence="6 7">
    <name type="scientific">Dreissena polymorpha</name>
    <name type="common">Zebra mussel</name>
    <name type="synonym">Mytilus polymorpha</name>
    <dbReference type="NCBI Taxonomy" id="45954"/>
    <lineage>
        <taxon>Eukaryota</taxon>
        <taxon>Metazoa</taxon>
        <taxon>Spiralia</taxon>
        <taxon>Lophotrochozoa</taxon>
        <taxon>Mollusca</taxon>
        <taxon>Bivalvia</taxon>
        <taxon>Autobranchia</taxon>
        <taxon>Heteroconchia</taxon>
        <taxon>Euheterodonta</taxon>
        <taxon>Imparidentia</taxon>
        <taxon>Neoheterodontei</taxon>
        <taxon>Myida</taxon>
        <taxon>Dreissenoidea</taxon>
        <taxon>Dreissenidae</taxon>
        <taxon>Dreissena</taxon>
    </lineage>
</organism>
<keyword evidence="1 3" id="KW-0863">Zinc-finger</keyword>
<dbReference type="OrthoDB" id="2021159at2759"/>
<dbReference type="Proteomes" id="UP000828390">
    <property type="component" value="Unassembled WGS sequence"/>
</dbReference>